<evidence type="ECO:0000256" key="3">
    <source>
        <dbReference type="ARBA" id="ARBA00022553"/>
    </source>
</evidence>
<dbReference type="InterPro" id="IPR010071">
    <property type="entry name" value="AA_adenyl_dom"/>
</dbReference>
<dbReference type="EMBL" id="JADBDY010000001">
    <property type="protein sequence ID" value="MBE1456925.1"/>
    <property type="molecule type" value="Genomic_DNA"/>
</dbReference>
<dbReference type="InterPro" id="IPR010060">
    <property type="entry name" value="NRPS_synth"/>
</dbReference>
<feature type="domain" description="Carrier" evidence="7">
    <location>
        <begin position="983"/>
        <end position="1058"/>
    </location>
</feature>
<dbReference type="Gene3D" id="3.40.50.980">
    <property type="match status" value="2"/>
</dbReference>
<dbReference type="Pfam" id="PF00668">
    <property type="entry name" value="Condensation"/>
    <property type="match status" value="3"/>
</dbReference>
<evidence type="ECO:0000313" key="8">
    <source>
        <dbReference type="EMBL" id="MBE1456925.1"/>
    </source>
</evidence>
<dbReference type="Gene3D" id="3.30.300.30">
    <property type="match status" value="2"/>
</dbReference>
<keyword evidence="3" id="KW-0597">Phosphoprotein</keyword>
<comment type="caution">
    <text evidence="8">The sequence shown here is derived from an EMBL/GenBank/DDBJ whole genome shotgun (WGS) entry which is preliminary data.</text>
</comment>
<keyword evidence="9" id="KW-1185">Reference proteome</keyword>
<comment type="cofactor">
    <cofactor evidence="1">
        <name>pantetheine 4'-phosphate</name>
        <dbReference type="ChEBI" id="CHEBI:47942"/>
    </cofactor>
</comment>
<feature type="region of interest" description="Disordered" evidence="6">
    <location>
        <begin position="1278"/>
        <end position="1298"/>
    </location>
</feature>
<keyword evidence="2" id="KW-0596">Phosphopantetheine</keyword>
<evidence type="ECO:0000256" key="2">
    <source>
        <dbReference type="ARBA" id="ARBA00022450"/>
    </source>
</evidence>
<dbReference type="Gene3D" id="3.30.559.10">
    <property type="entry name" value="Chloramphenicol acetyltransferase-like domain"/>
    <property type="match status" value="3"/>
</dbReference>
<reference evidence="8 9" key="1">
    <citation type="submission" date="2020-10" db="EMBL/GenBank/DDBJ databases">
        <title>Sequencing the genomes of 1000 actinobacteria strains.</title>
        <authorList>
            <person name="Klenk H.-P."/>
        </authorList>
    </citation>
    <scope>NUCLEOTIDE SEQUENCE [LARGE SCALE GENOMIC DNA]</scope>
    <source>
        <strain evidence="8 9">DSM 45157</strain>
    </source>
</reference>
<dbReference type="InterPro" id="IPR023213">
    <property type="entry name" value="CAT-like_dom_sf"/>
</dbReference>
<dbReference type="InterPro" id="IPR042099">
    <property type="entry name" value="ANL_N_sf"/>
</dbReference>
<dbReference type="SUPFAM" id="SSF56801">
    <property type="entry name" value="Acetyl-CoA synthetase-like"/>
    <property type="match status" value="2"/>
</dbReference>
<dbReference type="NCBIfam" id="TIGR01720">
    <property type="entry name" value="NRPS-para261"/>
    <property type="match status" value="1"/>
</dbReference>
<dbReference type="CDD" id="cd17643">
    <property type="entry name" value="A_NRPS_Cytc1-like"/>
    <property type="match status" value="1"/>
</dbReference>
<dbReference type="SUPFAM" id="SSF47336">
    <property type="entry name" value="ACP-like"/>
    <property type="match status" value="2"/>
</dbReference>
<feature type="compositionally biased region" description="Basic and acidic residues" evidence="6">
    <location>
        <begin position="444"/>
        <end position="464"/>
    </location>
</feature>
<name>A0ABR9HD32_9ACTN</name>
<dbReference type="Proteomes" id="UP000598217">
    <property type="component" value="Unassembled WGS sequence"/>
</dbReference>
<keyword evidence="5" id="KW-0045">Antibiotic biosynthesis</keyword>
<dbReference type="InterPro" id="IPR000873">
    <property type="entry name" value="AMP-dep_synth/lig_dom"/>
</dbReference>
<dbReference type="Gene3D" id="3.40.50.12780">
    <property type="entry name" value="N-terminal domain of ligase-like"/>
    <property type="match status" value="1"/>
</dbReference>
<dbReference type="Gene3D" id="1.10.1200.10">
    <property type="entry name" value="ACP-like"/>
    <property type="match status" value="2"/>
</dbReference>
<keyword evidence="4" id="KW-0677">Repeat</keyword>
<dbReference type="PROSITE" id="PS00012">
    <property type="entry name" value="PHOSPHOPANTETHEINE"/>
    <property type="match status" value="1"/>
</dbReference>
<dbReference type="InterPro" id="IPR006162">
    <property type="entry name" value="Ppantetheine_attach_site"/>
</dbReference>
<dbReference type="InterPro" id="IPR001242">
    <property type="entry name" value="Condensation_dom"/>
</dbReference>
<dbReference type="Gene3D" id="3.30.559.30">
    <property type="entry name" value="Nonribosomal peptide synthetase, condensation domain"/>
    <property type="match status" value="3"/>
</dbReference>
<dbReference type="PROSITE" id="PS00455">
    <property type="entry name" value="AMP_BINDING"/>
    <property type="match status" value="2"/>
</dbReference>
<feature type="domain" description="Carrier" evidence="7">
    <location>
        <begin position="2046"/>
        <end position="2120"/>
    </location>
</feature>
<dbReference type="RefSeq" id="WP_191268087.1">
    <property type="nucleotide sequence ID" value="NZ_BMXJ01000002.1"/>
</dbReference>
<evidence type="ECO:0000256" key="4">
    <source>
        <dbReference type="ARBA" id="ARBA00022737"/>
    </source>
</evidence>
<proteinExistence type="predicted"/>
<evidence type="ECO:0000256" key="5">
    <source>
        <dbReference type="ARBA" id="ARBA00023194"/>
    </source>
</evidence>
<gene>
    <name evidence="8" type="ORF">H4W79_001139</name>
</gene>
<dbReference type="PANTHER" id="PTHR45527:SF14">
    <property type="entry name" value="PLIPASTATIN SYNTHASE SUBUNIT B"/>
    <property type="match status" value="1"/>
</dbReference>
<dbReference type="SUPFAM" id="SSF52777">
    <property type="entry name" value="CoA-dependent acyltransferases"/>
    <property type="match status" value="6"/>
</dbReference>
<feature type="region of interest" description="Disordered" evidence="6">
    <location>
        <begin position="441"/>
        <end position="465"/>
    </location>
</feature>
<dbReference type="CDD" id="cd19540">
    <property type="entry name" value="LCL_NRPS-like"/>
    <property type="match status" value="1"/>
</dbReference>
<dbReference type="CDD" id="cd12117">
    <property type="entry name" value="A_NRPS_Srf_like"/>
    <property type="match status" value="1"/>
</dbReference>
<dbReference type="PROSITE" id="PS50075">
    <property type="entry name" value="CARRIER"/>
    <property type="match status" value="2"/>
</dbReference>
<dbReference type="InterPro" id="IPR009081">
    <property type="entry name" value="PP-bd_ACP"/>
</dbReference>
<accession>A0ABR9HD32</accession>
<dbReference type="Pfam" id="PF00550">
    <property type="entry name" value="PP-binding"/>
    <property type="match status" value="2"/>
</dbReference>
<sequence>MAVEDEAGLALTSAQQGIWFACQRDPSSHVYNVGEYVDLRGPVDADLLDEALHQAVLSTEAFHTRFHTEDDGRVSQFMAAAHDPGWRPRHVDLTGQVDPVAVAEHMMRQELRTPVDPTGNEPLFEHILFRVAHDRLLWFYRVHHILLDGFGLRLFVDHVAHTYTRLLDGRGPEGDAPLPGPGRLVEAERQHRASVKAGRDRAYWRATLADRPRRVWVGEDRTADGVAHRATGYLGRSSRDRLKKAAATARTGWPTVVFAATGVYTHRLVSSFDVVLGLPVSGRTTSTARRALGTAVNVLPLRFRVRPDDTVSAFIADTHERLSEALRHQHHPLEEIRRDLGMTPEDPPPHGPVVNIMPAGHGERFGTVTGVVRPLATGPVTDLKISVYEEPGGGLRLDVEANPRLHDEAETRAHKDRIIGLLERIGWADEETPLGRFDAALPHELTEVRTDRPQGRSEGSRPDADVLPSAFERCAAALPGTIAVTDGERSLTYAELNARANRLAHKLIGLGAGPEKVVALALPRSCDLVVALLAVLKSGAAYLPLDPTQPDGRTAWTVADTRPIAVITAPGKRDVPGLAPGTARVEMEADTAHLSEMPDSDPPTRARPENAAYVIHTSGSTGRPKGVVVPHANVLRLLDEAEHSLGLAEPGVWTLFHSYAFDFSVWEIWGALARGGRLVVVPASTTRSPDDLLDLLESEEVTVLSQTPSAFYQLIGADRERRARGRARRLALRHVVLGGEALDPARLSPWFSRPGGAAAAVTNMYGITETTVHVTHGPVDPAVPAAEGPSSVGTPLGHLNVHILDTALRPVPPGCVGEMYVSGPGLARGYLDRFGLTAERFVADPFGASGTRMYRTGDLARTTSDGALVHMGRVDRQAQIRGFRVEPGEVEAHLVAVDGIAEAAVVARADGNGGERLVAYAVPEAGRTADTRRWRGDLGEHLPAHMVPSILVPVDEIPLTANGKLDRDALPGPPSPDWDATAAARTPEEELVCDAFARACGVDGFGVDDDFFVRGGHSLLAARLTIDLRRVLGTPVTVGDVFRHPTPAGLAARMRGSEALTPDEPLPLAPGTRTGDTPLSYAQRRMWLLHRMQGASPTYNMPVALRFTGELDESALAEALDDLVDRHATLRTVYPESPHGCDARVLPPDEAPLTLEHHTVTESALDEALTAAARESLDLESRPPVRAHLFRVGAADTVLLLLMHHIAGDGASLAPLVTDLTGAYTARARGREPRFAPLATEYAGFSGWQKDVLGEPDDPGSRLHEALEHWAGVLRGLSDQTELPTDRPRPASMSHRGGSVPVSLGAELHRKLADLAHEVGATVHMVLQAVLAALLTRLGAGTDVTVGCPTAGRPVRELDALVGFFVNPVVLRTDTSGDPTFRELLGRVRDVFLDAYQNQDAPFEMVVDRVRPDRSPARHPLFQVVLSHQREEAPVRVPGLSVRRVPVDLGVAKFDLTLNLVESHGRTGAPAGVDGDLEYAAELFDRETAEAIVHRLTVLMRAAVERPDGPISGVDLLTEDEERHLQAPTPATAPPDRPLTDFFEAQVARTPDTVAVEAEGVKLTYAELDRAAERLARRLSACGVGPETAVAILQRRSADLVVSLLAVLKAGGFYVPLNTRYPAARLGHLMRAAGAPVLLTDEVVNQEYASESWAGDVQVIVVDRTDAAPVDASDGPPRPRAPRHPEQLAYVMFTSGSTGVPKGVAITDRDVAVLATDRCWPGGAHERVLLNSPYSFDTSQYELWVPLLSGGTVVVAPPEDPDLDTLERLLREGAVTGMWLTSGLFNLVARERPECLRGVREVWTGGDVVAPDAVSRVLRACPDTRVVDGYGPTEATTFTTRHAMSAPWRQETTIPIGTPLDHTSCYVLGPRLEPVPTGVLGELYIGGARLARGYLDRPGSTSERFVADPFGAVGTRMYRTGDLVRRRRSGTLEFIGRIDHQVQVRGFRVELGEIESVLGAHPDVGETAVMAREDDRGEKRLVGYVVPASGARIRTDDVLREAAAALPDYMVPAMLVTLERLPLTPNGKLDRAALPAPGFAVSTGRAPRSANERLIARLFAEMLDREDIGAEDGFFDLGGDSIIAIRLVARARREGLVFSPRDVFERKTVAGLAAVATAEPGSGSGGDASAAGEAAATPIMHWLSARGGPVDGFAQSMCVRVPGGLGEDTLVRALQRLLDRHGVLRSTLTEGEDGRWGLRIAEPGRVPSRDWVRRIPAETGGVSPRDVAAESRRRLDPRSGRMGDVVWVDRGEDHLGDLVVTLHHLVVDGVSWRILLPELQEECEAVRAGRASYRPGGGTSYRAWAAHLEELAEAEETLAEMAHWTSVLSAENAPPVTAALDADLDTVGTSESLTVELAEEQTAPLLAEVPRLVHGNVNDVLLTALALAVADWRHRRGLGDADGVLIDVETHGREPGDTGLDLSRCVGWFTNLHPVLLAPGPGGRREALAGGAGLDRALKRVKEQLRQVRRGGIGYGLLRYLNEDTGPRLARLPRPDIGFNYLGRSGGSSARDWSAEPVSLALLDSADPELPLAHAVEVNAVVRDGEKGPRLTAVWSWAPRLLTSDEVADLNATWFRALRAVTTRSDHPDAGGRTPSDLPLVSMSQDEIDRFEDEWKVRK</sequence>
<dbReference type="InterPro" id="IPR025110">
    <property type="entry name" value="AMP-bd_C"/>
</dbReference>
<dbReference type="Pfam" id="PF00501">
    <property type="entry name" value="AMP-binding"/>
    <property type="match status" value="2"/>
</dbReference>
<dbReference type="Gene3D" id="2.30.38.10">
    <property type="entry name" value="Luciferase, Domain 3"/>
    <property type="match status" value="1"/>
</dbReference>
<organism evidence="8 9">
    <name type="scientific">Nocardiopsis terrae</name>
    <dbReference type="NCBI Taxonomy" id="372655"/>
    <lineage>
        <taxon>Bacteria</taxon>
        <taxon>Bacillati</taxon>
        <taxon>Actinomycetota</taxon>
        <taxon>Actinomycetes</taxon>
        <taxon>Streptosporangiales</taxon>
        <taxon>Nocardiopsidaceae</taxon>
        <taxon>Nocardiopsis</taxon>
    </lineage>
</organism>
<dbReference type="NCBIfam" id="TIGR01733">
    <property type="entry name" value="AA-adenyl-dom"/>
    <property type="match status" value="2"/>
</dbReference>
<evidence type="ECO:0000313" key="9">
    <source>
        <dbReference type="Proteomes" id="UP000598217"/>
    </source>
</evidence>
<protein>
    <submittedName>
        <fullName evidence="8">Pristinamycin I synthase-2</fullName>
    </submittedName>
</protein>
<feature type="region of interest" description="Disordered" evidence="6">
    <location>
        <begin position="1057"/>
        <end position="1077"/>
    </location>
</feature>
<evidence type="ECO:0000256" key="6">
    <source>
        <dbReference type="SAM" id="MobiDB-lite"/>
    </source>
</evidence>
<dbReference type="InterPro" id="IPR020806">
    <property type="entry name" value="PKS_PP-bd"/>
</dbReference>
<dbReference type="PANTHER" id="PTHR45527">
    <property type="entry name" value="NONRIBOSOMAL PEPTIDE SYNTHETASE"/>
    <property type="match status" value="1"/>
</dbReference>
<dbReference type="InterPro" id="IPR036736">
    <property type="entry name" value="ACP-like_sf"/>
</dbReference>
<evidence type="ECO:0000259" key="7">
    <source>
        <dbReference type="PROSITE" id="PS50075"/>
    </source>
</evidence>
<dbReference type="Pfam" id="PF13193">
    <property type="entry name" value="AMP-binding_C"/>
    <property type="match status" value="2"/>
</dbReference>
<dbReference type="SMART" id="SM00823">
    <property type="entry name" value="PKS_PP"/>
    <property type="match status" value="2"/>
</dbReference>
<dbReference type="InterPro" id="IPR045851">
    <property type="entry name" value="AMP-bd_C_sf"/>
</dbReference>
<evidence type="ECO:0000256" key="1">
    <source>
        <dbReference type="ARBA" id="ARBA00001957"/>
    </source>
</evidence>
<dbReference type="InterPro" id="IPR020845">
    <property type="entry name" value="AMP-binding_CS"/>
</dbReference>